<evidence type="ECO:0000313" key="2">
    <source>
        <dbReference type="Proteomes" id="UP000232778"/>
    </source>
</evidence>
<dbReference type="Proteomes" id="UP000232778">
    <property type="component" value="Genome"/>
</dbReference>
<dbReference type="GeneID" id="37618837"/>
<evidence type="ECO:0008006" key="3">
    <source>
        <dbReference type="Google" id="ProtNLM"/>
    </source>
</evidence>
<organism evidence="1 2">
    <name type="scientific">Choristoneura fumiferana cypovirus</name>
    <name type="common">CfCPV</name>
    <name type="synonym">Choristoneura fumiferana cytoplasmic polyhedrosis virus</name>
    <dbReference type="NCBI Taxonomy" id="59730"/>
    <lineage>
        <taxon>Viruses</taxon>
        <taxon>Riboviria</taxon>
        <taxon>Orthornavirae</taxon>
        <taxon>Duplornaviricota</taxon>
        <taxon>Resentoviricetes</taxon>
        <taxon>Reovirales</taxon>
        <taxon>Spinareoviridae</taxon>
        <taxon>Cypovirus</taxon>
        <taxon>Cypovirus choristoneurae</taxon>
        <taxon>Cypovirus 16</taxon>
    </lineage>
</organism>
<organismHost>
    <name type="scientific">Choristoneura fumiferana</name>
    <name type="common">Spruce budworm moth</name>
    <name type="synonym">Archips fumiferana</name>
    <dbReference type="NCBI Taxonomy" id="7141"/>
</organismHost>
<dbReference type="RefSeq" id="YP_009507765.1">
    <property type="nucleotide sequence ID" value="NC_038649.1"/>
</dbReference>
<name>B1PR24_CPVCS</name>
<protein>
    <recommendedName>
        <fullName evidence="3">VP2</fullName>
    </recommendedName>
</protein>
<proteinExistence type="predicted"/>
<evidence type="ECO:0000313" key="1">
    <source>
        <dbReference type="EMBL" id="ACA53381.1"/>
    </source>
</evidence>
<keyword evidence="2" id="KW-1185">Reference proteome</keyword>
<reference evidence="1 2" key="1">
    <citation type="journal article" date="2008" name="Arch. Virol.">
        <title>Molecular characterisation of a cypovirus isolated from the western spruce budworm Choristoneura occidentalis.</title>
        <authorList>
            <person name="Graham R.I."/>
            <person name="Morin B."/>
            <person name="Lapointe R."/>
            <person name="Nealis V.G."/>
            <person name="Lucarotti C.J."/>
        </authorList>
    </citation>
    <scope>NUCLEOTIDE SEQUENCE [LARGE SCALE GENOMIC DNA]</scope>
    <source>
        <strain evidence="1">British Columbia 2006</strain>
    </source>
</reference>
<dbReference type="EMBL" id="EU486989">
    <property type="protein sequence ID" value="ACA53381.1"/>
    <property type="molecule type" value="Genomic_RNA"/>
</dbReference>
<sequence>MTSDSTVRIQNLILALSGSSSATSGDYENIVSWFRNHQQISNALPNIFQNKRHSERAQSLLHQHINETQLLPIVYEQSITDYDLLCSHTPDGDRIEAKYICMKIRLSLSDLLNTIDRDDSLTHILTFRISDNDVEGYDHNITITNRSINQNDANISATFSLIWIEDRNTICNTTFTLNLLDIITITLIDYALPRIGTTTNAPSDNNLPLINFSGHMTYQLDRYVDILRMNPSDDVYRAPHKQSIMAITDTVIIPNPNTLLTNFYLNARHISTESTFTDSPFMIALHLPSSLIDTFRLHEIPNQSIAGELYDKLTYEDKFLMLKLQMDFYESEFIRQLDELEEFASSESMHLEAMVINNTSTLATLMNSVAQYEEEEFKIEPLRGICQSQLSPVTLFNISNATFVIPQATGSAATSYLSDQGARVNSGFNQAFTMNATYTPLGSNQVTTYHDIFMSNEILITAQITSERVLHPTNLPGNVSAMGDLTKGYLLPRLIHEIVPANNWQSRIIQTPVGTSQNILNMETGGALVPNVREFWYTQRLDRIIISSRLGTSMPIDVDMQFNGSFNALSKSTNISVSSGDIQVGRYDSIQHGPLYAVFLPLNIVATLDSKDEPSLETFFDTRVASEGASVPEQWQGIVPIGESKTFDRLAQAGIGILSATLTGNSALTFHLNISHPSLDRMGCLSCENFQRFTSYNGVNIVEDQGNAPFYRRNMIALLRSMIIIDTLEFKWRVAKPPGNLGIRTMASEFLTNLEYISLSIQSDLEELTEQFLDLEFRVSDLERQFELLLQSFETTIWDNILSAITDLIMGFLPIGAGMIAGALFKQVRKSSGYALRVLKNSIGGARNSKSIMATMKGTSIGQDSLASSMSIIDTVLRSQGNSRRRIVESRPDATYLDRPLLQNIDGSNKLDALNHYFTNGSRVPTIVSGAPDLRLIPELNNHSFNSRPLPVLETYYRPLATLPKPLGNMAHSVTNVNKLRLAYAKNHVDVSCRKPSHAFTVMNDYQVHSPNRYSHQLTYVGIGELNPSGKPTGDLGAGIGGVTLTYDITSMTNVNGKRVYRKTLQPHTASGYSDEQVRNLYKTLYGKDAPDRTPESLWISIQEGVSTKIHTSDLVDKFVVPNKYAGQSIREMAYNPPDFKYNLLNRNCQTFATDIRNYLASGVLSNQWDTRVHDRLMRGKTISIQNDIGSSETR</sequence>
<dbReference type="KEGG" id="vg:37618837"/>
<dbReference type="OrthoDB" id="29510at10239"/>
<accession>B1PR24</accession>